<protein>
    <recommendedName>
        <fullName evidence="4">Competence protein ComG</fullName>
    </recommendedName>
</protein>
<feature type="transmembrane region" description="Helical" evidence="1">
    <location>
        <begin position="14"/>
        <end position="35"/>
    </location>
</feature>
<evidence type="ECO:0000313" key="2">
    <source>
        <dbReference type="EMBL" id="MYL33487.1"/>
    </source>
</evidence>
<dbReference type="OrthoDB" id="2973795at2"/>
<gene>
    <name evidence="2" type="ORF">GLW05_07740</name>
</gene>
<keyword evidence="1" id="KW-0812">Transmembrane</keyword>
<dbReference type="AlphaFoldDB" id="A0A6I4ZYP3"/>
<dbReference type="RefSeq" id="WP_160848343.1">
    <property type="nucleotide sequence ID" value="NZ_WMEQ01000004.1"/>
</dbReference>
<keyword evidence="1" id="KW-0472">Membrane</keyword>
<dbReference type="EMBL" id="WMEQ01000004">
    <property type="protein sequence ID" value="MYL33487.1"/>
    <property type="molecule type" value="Genomic_DNA"/>
</dbReference>
<reference evidence="2 3" key="1">
    <citation type="submission" date="2019-11" db="EMBL/GenBank/DDBJ databases">
        <title>Genome sequences of 17 halophilic strains isolated from different environments.</title>
        <authorList>
            <person name="Furrow R.E."/>
        </authorList>
    </citation>
    <scope>NUCLEOTIDE SEQUENCE [LARGE SCALE GENOMIC DNA]</scope>
    <source>
        <strain evidence="2 3">22514_16_FS</strain>
    </source>
</reference>
<name>A0A6I4ZYP3_9BACI</name>
<evidence type="ECO:0008006" key="4">
    <source>
        <dbReference type="Google" id="ProtNLM"/>
    </source>
</evidence>
<keyword evidence="1" id="KW-1133">Transmembrane helix</keyword>
<evidence type="ECO:0000256" key="1">
    <source>
        <dbReference type="SAM" id="Phobius"/>
    </source>
</evidence>
<evidence type="ECO:0000313" key="3">
    <source>
        <dbReference type="Proteomes" id="UP000468638"/>
    </source>
</evidence>
<dbReference type="Proteomes" id="UP000468638">
    <property type="component" value="Unassembled WGS sequence"/>
</dbReference>
<comment type="caution">
    <text evidence="2">The sequence shown here is derived from an EMBL/GenBank/DDBJ whole genome shotgun (WGS) entry which is preliminary data.</text>
</comment>
<proteinExistence type="predicted"/>
<sequence>MKKFSALFQNDNGYVLPLLLALTTFTLIIISALLLELQHSQLFTKNEREQIQLETLFQMAHATVLQKSREQSFQLDQHYVYEYPYGHATVRGSLQDDQNIRVEYHIKTKNNSTKGVVQYISFPSLQTNLEKN</sequence>
<accession>A0A6I4ZYP3</accession>
<organism evidence="2 3">
    <name type="scientific">Pontibacillus yanchengensis</name>
    <dbReference type="NCBI Taxonomy" id="462910"/>
    <lineage>
        <taxon>Bacteria</taxon>
        <taxon>Bacillati</taxon>
        <taxon>Bacillota</taxon>
        <taxon>Bacilli</taxon>
        <taxon>Bacillales</taxon>
        <taxon>Bacillaceae</taxon>
        <taxon>Pontibacillus</taxon>
    </lineage>
</organism>